<evidence type="ECO:0000313" key="2">
    <source>
        <dbReference type="EMBL" id="PKK79477.1"/>
    </source>
</evidence>
<organism evidence="2 3">
    <name type="scientific">Rhizophagus irregularis</name>
    <dbReference type="NCBI Taxonomy" id="588596"/>
    <lineage>
        <taxon>Eukaryota</taxon>
        <taxon>Fungi</taxon>
        <taxon>Fungi incertae sedis</taxon>
        <taxon>Mucoromycota</taxon>
        <taxon>Glomeromycotina</taxon>
        <taxon>Glomeromycetes</taxon>
        <taxon>Glomerales</taxon>
        <taxon>Glomeraceae</taxon>
        <taxon>Rhizophagus</taxon>
    </lineage>
</organism>
<proteinExistence type="predicted"/>
<evidence type="ECO:0000256" key="1">
    <source>
        <dbReference type="SAM" id="MobiDB-lite"/>
    </source>
</evidence>
<evidence type="ECO:0000313" key="3">
    <source>
        <dbReference type="Proteomes" id="UP000233469"/>
    </source>
</evidence>
<name>A0A2N1NZZ4_9GLOM</name>
<dbReference type="EMBL" id="LLXL01000043">
    <property type="protein sequence ID" value="PKK79477.1"/>
    <property type="molecule type" value="Genomic_DNA"/>
</dbReference>
<protein>
    <submittedName>
        <fullName evidence="2">Uncharacterized protein</fullName>
    </submittedName>
</protein>
<comment type="caution">
    <text evidence="2">The sequence shown here is derived from an EMBL/GenBank/DDBJ whole genome shotgun (WGS) entry which is preliminary data.</text>
</comment>
<sequence>MKPYLIYKLTAEDQDNQSAMLKKILALFLITSALWNFRSQDIRGTYYREMLIKNRSKWEAGKFCKYRLQFLVDCTLQLGILASGKDFLGILINYEIFGIPKNLHPKKFTDKIKIKSYRNLPAKKRKKMGEDKGREKERQEGKEDKNEGKMKVYLKI</sequence>
<dbReference type="AlphaFoldDB" id="A0A2N1NZZ4"/>
<gene>
    <name evidence="2" type="ORF">RhiirC2_704975</name>
</gene>
<reference evidence="2 3" key="2">
    <citation type="submission" date="2017-10" db="EMBL/GenBank/DDBJ databases">
        <title>Extensive intraspecific genome diversity in a model arbuscular mycorrhizal fungus.</title>
        <authorList>
            <person name="Chen E.C.H."/>
            <person name="Morin E."/>
            <person name="Baudet D."/>
            <person name="Noel J."/>
            <person name="Ndikumana S."/>
            <person name="Charron P."/>
            <person name="St-Onge C."/>
            <person name="Giorgi J."/>
            <person name="Grigoriev I.V."/>
            <person name="Roux C."/>
            <person name="Martin F.M."/>
            <person name="Corradi N."/>
        </authorList>
    </citation>
    <scope>NUCLEOTIDE SEQUENCE [LARGE SCALE GENOMIC DNA]</scope>
    <source>
        <strain evidence="2 3">C2</strain>
    </source>
</reference>
<accession>A0A2N1NZZ4</accession>
<feature type="region of interest" description="Disordered" evidence="1">
    <location>
        <begin position="119"/>
        <end position="156"/>
    </location>
</feature>
<reference evidence="2 3" key="1">
    <citation type="submission" date="2016-04" db="EMBL/GenBank/DDBJ databases">
        <title>Genome analyses suggest a sexual origin of heterokaryosis in a supposedly ancient asexual fungus.</title>
        <authorList>
            <person name="Ropars J."/>
            <person name="Sedzielewska K."/>
            <person name="Noel J."/>
            <person name="Charron P."/>
            <person name="Farinelli L."/>
            <person name="Marton T."/>
            <person name="Kruger M."/>
            <person name="Pelin A."/>
            <person name="Brachmann A."/>
            <person name="Corradi N."/>
        </authorList>
    </citation>
    <scope>NUCLEOTIDE SEQUENCE [LARGE SCALE GENOMIC DNA]</scope>
    <source>
        <strain evidence="2 3">C2</strain>
    </source>
</reference>
<feature type="compositionally biased region" description="Basic and acidic residues" evidence="1">
    <location>
        <begin position="128"/>
        <end position="150"/>
    </location>
</feature>
<dbReference type="Proteomes" id="UP000233469">
    <property type="component" value="Unassembled WGS sequence"/>
</dbReference>